<gene>
    <name evidence="2" type="ORF">L914_15593</name>
    <name evidence="1" type="ORF">L917_15457</name>
</gene>
<name>W2MNX1_PHYNI</name>
<accession>W2MNX1</accession>
<dbReference type="AlphaFoldDB" id="W2MNX1"/>
<organism evidence="2">
    <name type="scientific">Phytophthora nicotianae</name>
    <name type="common">Potato buckeye rot agent</name>
    <name type="synonym">Phytophthora parasitica</name>
    <dbReference type="NCBI Taxonomy" id="4792"/>
    <lineage>
        <taxon>Eukaryota</taxon>
        <taxon>Sar</taxon>
        <taxon>Stramenopiles</taxon>
        <taxon>Oomycota</taxon>
        <taxon>Peronosporomycetes</taxon>
        <taxon>Peronosporales</taxon>
        <taxon>Peronosporaceae</taxon>
        <taxon>Phytophthora</taxon>
    </lineage>
</organism>
<evidence type="ECO:0000313" key="1">
    <source>
        <dbReference type="EMBL" id="ETL84843.1"/>
    </source>
</evidence>
<protein>
    <submittedName>
        <fullName evidence="2">Uncharacterized protein</fullName>
    </submittedName>
</protein>
<dbReference type="EMBL" id="KI694978">
    <property type="protein sequence ID" value="ETM38005.1"/>
    <property type="molecule type" value="Genomic_DNA"/>
</dbReference>
<evidence type="ECO:0000313" key="2">
    <source>
        <dbReference type="EMBL" id="ETM38005.1"/>
    </source>
</evidence>
<proteinExistence type="predicted"/>
<dbReference type="Proteomes" id="UP000054423">
    <property type="component" value="Unassembled WGS sequence"/>
</dbReference>
<dbReference type="OrthoDB" id="122523at2759"/>
<sequence length="49" mass="5636">MLQRRAIHYKKSARQEMIMWTKAAWNSLSASIVASGFCKAKIIINKKLL</sequence>
<reference evidence="1" key="1">
    <citation type="submission" date="2013-11" db="EMBL/GenBank/DDBJ databases">
        <title>The Genome Sequence of Phytophthora parasitica CHvinca01.</title>
        <authorList>
            <consortium name="The Broad Institute Genomics Platform"/>
            <person name="Russ C."/>
            <person name="Tyler B."/>
            <person name="Panabieres F."/>
            <person name="Shan W."/>
            <person name="Tripathy S."/>
            <person name="Grunwald N."/>
            <person name="Machado M."/>
            <person name="Johnson C.S."/>
            <person name="Arredondo F."/>
            <person name="Hong C."/>
            <person name="Coffey M."/>
            <person name="Young S.K."/>
            <person name="Zeng Q."/>
            <person name="Gargeya S."/>
            <person name="Fitzgerald M."/>
            <person name="Abouelleil A."/>
            <person name="Alvarado L."/>
            <person name="Chapman S.B."/>
            <person name="Gainer-Dewar J."/>
            <person name="Goldberg J."/>
            <person name="Griggs A."/>
            <person name="Gujja S."/>
            <person name="Hansen M."/>
            <person name="Howarth C."/>
            <person name="Imamovic A."/>
            <person name="Ireland A."/>
            <person name="Larimer J."/>
            <person name="McCowan C."/>
            <person name="Murphy C."/>
            <person name="Pearson M."/>
            <person name="Poon T.W."/>
            <person name="Priest M."/>
            <person name="Roberts A."/>
            <person name="Saif S."/>
            <person name="Shea T."/>
            <person name="Sykes S."/>
            <person name="Wortman J."/>
            <person name="Nusbaum C."/>
            <person name="Birren B."/>
        </authorList>
    </citation>
    <scope>NUCLEOTIDE SEQUENCE [LARGE SCALE GENOMIC DNA]</scope>
    <source>
        <strain evidence="1">CHvinca01</strain>
    </source>
</reference>
<reference evidence="2" key="2">
    <citation type="submission" date="2013-11" db="EMBL/GenBank/DDBJ databases">
        <title>The Genome Sequence of Phytophthora parasitica IAC_01/95.</title>
        <authorList>
            <consortium name="The Broad Institute Genomics Platform"/>
            <person name="Russ C."/>
            <person name="Tyler B."/>
            <person name="Panabieres F."/>
            <person name="Shan W."/>
            <person name="Tripathy S."/>
            <person name="Grunwald N."/>
            <person name="Machado M."/>
            <person name="Johnson C.S."/>
            <person name="Arredondo F."/>
            <person name="Hong C."/>
            <person name="Coffey M."/>
            <person name="Young S.K."/>
            <person name="Zeng Q."/>
            <person name="Gargeya S."/>
            <person name="Fitzgerald M."/>
            <person name="Abouelleil A."/>
            <person name="Alvarado L."/>
            <person name="Chapman S.B."/>
            <person name="Gainer-Dewar J."/>
            <person name="Goldberg J."/>
            <person name="Griggs A."/>
            <person name="Gujja S."/>
            <person name="Hansen M."/>
            <person name="Howarth C."/>
            <person name="Imamovic A."/>
            <person name="Ireland A."/>
            <person name="Larimer J."/>
            <person name="McCowan C."/>
            <person name="Murphy C."/>
            <person name="Pearson M."/>
            <person name="Poon T.W."/>
            <person name="Priest M."/>
            <person name="Roberts A."/>
            <person name="Saif S."/>
            <person name="Shea T."/>
            <person name="Sykes S."/>
            <person name="Wortman J."/>
            <person name="Nusbaum C."/>
            <person name="Birren B."/>
        </authorList>
    </citation>
    <scope>NUCLEOTIDE SEQUENCE [LARGE SCALE GENOMIC DNA]</scope>
    <source>
        <strain evidence="2">IAC_01/95</strain>
    </source>
</reference>
<dbReference type="EMBL" id="KI681714">
    <property type="protein sequence ID" value="ETL84843.1"/>
    <property type="molecule type" value="Genomic_DNA"/>
</dbReference>
<dbReference type="Proteomes" id="UP000054532">
    <property type="component" value="Unassembled WGS sequence"/>
</dbReference>